<accession>A0ABR9QZN5</accession>
<evidence type="ECO:0000256" key="2">
    <source>
        <dbReference type="ARBA" id="ARBA00022475"/>
    </source>
</evidence>
<reference evidence="12 13" key="1">
    <citation type="submission" date="2020-10" db="EMBL/GenBank/DDBJ databases">
        <title>ChiBAC.</title>
        <authorList>
            <person name="Zenner C."/>
            <person name="Hitch T.C.A."/>
            <person name="Clavel T."/>
        </authorList>
    </citation>
    <scope>NUCLEOTIDE SEQUENCE [LARGE SCALE GENOMIC DNA]</scope>
    <source>
        <strain evidence="12 13">DSM 109015</strain>
    </source>
</reference>
<evidence type="ECO:0000313" key="13">
    <source>
        <dbReference type="Proteomes" id="UP000768567"/>
    </source>
</evidence>
<dbReference type="EC" id="2.7.7.85" evidence="10"/>
<dbReference type="InterPro" id="IPR036888">
    <property type="entry name" value="DNA_integrity_DisA_N_sf"/>
</dbReference>
<dbReference type="HAMAP" id="MF_01499">
    <property type="entry name" value="DacA"/>
    <property type="match status" value="1"/>
</dbReference>
<keyword evidence="8 10" id="KW-1133">Transmembrane helix</keyword>
<name>A0ABR9QZN5_9FIRM</name>
<evidence type="ECO:0000259" key="11">
    <source>
        <dbReference type="PROSITE" id="PS51794"/>
    </source>
</evidence>
<feature type="transmembrane region" description="Helical" evidence="10">
    <location>
        <begin position="21"/>
        <end position="39"/>
    </location>
</feature>
<keyword evidence="9 10" id="KW-0472">Membrane</keyword>
<dbReference type="InterPro" id="IPR014046">
    <property type="entry name" value="C-di-AMP_synthase"/>
</dbReference>
<dbReference type="NCBIfam" id="TIGR00159">
    <property type="entry name" value="diadenylate cyclase CdaA"/>
    <property type="match status" value="1"/>
</dbReference>
<dbReference type="InterPro" id="IPR003390">
    <property type="entry name" value="DNA_integrity_scan_DisA_N"/>
</dbReference>
<evidence type="ECO:0000256" key="10">
    <source>
        <dbReference type="HAMAP-Rule" id="MF_01499"/>
    </source>
</evidence>
<evidence type="ECO:0000256" key="8">
    <source>
        <dbReference type="ARBA" id="ARBA00022989"/>
    </source>
</evidence>
<feature type="domain" description="DAC" evidence="11">
    <location>
        <begin position="88"/>
        <end position="255"/>
    </location>
</feature>
<keyword evidence="5 10" id="KW-0548">Nucleotidyltransferase</keyword>
<evidence type="ECO:0000256" key="7">
    <source>
        <dbReference type="ARBA" id="ARBA00022840"/>
    </source>
</evidence>
<comment type="function">
    <text evidence="10">Catalyzes the condensation of 2 ATP molecules into cyclic di-AMP (c-di-AMP), a second messenger used to regulate differing processes in different bacteria.</text>
</comment>
<dbReference type="PANTHER" id="PTHR34185">
    <property type="entry name" value="DIADENYLATE CYCLASE"/>
    <property type="match status" value="1"/>
</dbReference>
<evidence type="ECO:0000256" key="9">
    <source>
        <dbReference type="ARBA" id="ARBA00023136"/>
    </source>
</evidence>
<comment type="caution">
    <text evidence="12">The sequence shown here is derived from an EMBL/GenBank/DDBJ whole genome shotgun (WGS) entry which is preliminary data.</text>
</comment>
<dbReference type="Pfam" id="PF02457">
    <property type="entry name" value="DAC"/>
    <property type="match status" value="1"/>
</dbReference>
<evidence type="ECO:0000313" key="12">
    <source>
        <dbReference type="EMBL" id="MBE5036344.1"/>
    </source>
</evidence>
<evidence type="ECO:0000256" key="4">
    <source>
        <dbReference type="ARBA" id="ARBA00022692"/>
    </source>
</evidence>
<keyword evidence="13" id="KW-1185">Reference proteome</keyword>
<dbReference type="PANTHER" id="PTHR34185:SF1">
    <property type="entry name" value="DIADENYLATE CYCLASE"/>
    <property type="match status" value="1"/>
</dbReference>
<dbReference type="PROSITE" id="PS51794">
    <property type="entry name" value="DAC"/>
    <property type="match status" value="1"/>
</dbReference>
<proteinExistence type="inferred from homology"/>
<dbReference type="Proteomes" id="UP000768567">
    <property type="component" value="Unassembled WGS sequence"/>
</dbReference>
<protein>
    <recommendedName>
        <fullName evidence="10">Diadenylate cyclase</fullName>
        <shortName evidence="10">DAC</shortName>
        <ecNumber evidence="10">2.7.7.85</ecNumber>
    </recommendedName>
    <alternativeName>
        <fullName evidence="10">Cyclic-di-AMP synthase</fullName>
        <shortName evidence="10">c-di-AMP synthase</shortName>
    </alternativeName>
</protein>
<dbReference type="InterPro" id="IPR034701">
    <property type="entry name" value="CdaA"/>
</dbReference>
<dbReference type="Gene3D" id="3.40.1700.10">
    <property type="entry name" value="DNA integrity scanning protein, DisA, N-terminal domain"/>
    <property type="match status" value="1"/>
</dbReference>
<keyword evidence="4 10" id="KW-0812">Transmembrane</keyword>
<feature type="transmembrane region" description="Helical" evidence="10">
    <location>
        <begin position="46"/>
        <end position="64"/>
    </location>
</feature>
<evidence type="ECO:0000256" key="5">
    <source>
        <dbReference type="ARBA" id="ARBA00022695"/>
    </source>
</evidence>
<feature type="transmembrane region" description="Helical" evidence="10">
    <location>
        <begin position="70"/>
        <end position="87"/>
    </location>
</feature>
<sequence>MNNELVNIISNFRSFDWTRDLLDVIIIAVAFYELILFARKSRAGQLVKGVLLFLAFYAIAFYFRLRTVKWVLSNVMQIGFIAAVVLFQPELRRTLERLGQSTNWASKLLFTRKMEPTLRGQWQSAIVAICDAAEQLSDTRTGALMVLERKNNLEEIIHTGTQFNANVIPEVLGTIFYEGTPLHDGAVVIRDGQIVAAGCVLPLSNNLEMGKDMGTRHRAGLGMSENSDAIVVVVSEETGIISLAKNGVLIRRLDRQNLFSLLQEEIVPPEDGPDKEQGILQQLFGKGGTAVHGKQK</sequence>
<keyword evidence="6 10" id="KW-0547">Nucleotide-binding</keyword>
<dbReference type="SUPFAM" id="SSF143597">
    <property type="entry name" value="YojJ-like"/>
    <property type="match status" value="1"/>
</dbReference>
<evidence type="ECO:0000256" key="1">
    <source>
        <dbReference type="ARBA" id="ARBA00000877"/>
    </source>
</evidence>
<dbReference type="RefSeq" id="WP_193499688.1">
    <property type="nucleotide sequence ID" value="NZ_JADCKC010000001.1"/>
</dbReference>
<keyword evidence="2 10" id="KW-1003">Cell membrane</keyword>
<dbReference type="PIRSF" id="PIRSF004793">
    <property type="entry name" value="UCP004793"/>
    <property type="match status" value="1"/>
</dbReference>
<keyword evidence="3 10" id="KW-0808">Transferase</keyword>
<organism evidence="12 13">
    <name type="scientific">Gemmiger gallinarum</name>
    <dbReference type="NCBI Taxonomy" id="2779354"/>
    <lineage>
        <taxon>Bacteria</taxon>
        <taxon>Bacillati</taxon>
        <taxon>Bacillota</taxon>
        <taxon>Clostridia</taxon>
        <taxon>Eubacteriales</taxon>
        <taxon>Gemmiger</taxon>
    </lineage>
</organism>
<dbReference type="InterPro" id="IPR045585">
    <property type="entry name" value="CdaA_N"/>
</dbReference>
<dbReference type="InterPro" id="IPR050338">
    <property type="entry name" value="DisA"/>
</dbReference>
<comment type="similarity">
    <text evidence="10">Belongs to the adenylate cyclase family. DacA/CdaA subfamily.</text>
</comment>
<comment type="catalytic activity">
    <reaction evidence="1 10">
        <text>2 ATP = 3',3'-c-di-AMP + 2 diphosphate</text>
        <dbReference type="Rhea" id="RHEA:35655"/>
        <dbReference type="ChEBI" id="CHEBI:30616"/>
        <dbReference type="ChEBI" id="CHEBI:33019"/>
        <dbReference type="ChEBI" id="CHEBI:71500"/>
        <dbReference type="EC" id="2.7.7.85"/>
    </reaction>
</comment>
<evidence type="ECO:0000256" key="6">
    <source>
        <dbReference type="ARBA" id="ARBA00022741"/>
    </source>
</evidence>
<dbReference type="EMBL" id="JADCKC010000001">
    <property type="protein sequence ID" value="MBE5036344.1"/>
    <property type="molecule type" value="Genomic_DNA"/>
</dbReference>
<dbReference type="Pfam" id="PF19293">
    <property type="entry name" value="CdaA_N"/>
    <property type="match status" value="1"/>
</dbReference>
<comment type="subunit">
    <text evidence="10">Probably a homodimer.</text>
</comment>
<evidence type="ECO:0000256" key="3">
    <source>
        <dbReference type="ARBA" id="ARBA00022679"/>
    </source>
</evidence>
<keyword evidence="7 10" id="KW-0067">ATP-binding</keyword>
<gene>
    <name evidence="10" type="primary">dacA</name>
    <name evidence="12" type="ORF">INF35_00800</name>
</gene>
<comment type="caution">
    <text evidence="10">Lacks conserved residue(s) required for the propagation of feature annotation.</text>
</comment>